<dbReference type="PANTHER" id="PTHR21066">
    <property type="entry name" value="ODORANT-BINDING PROTEIN 59A-RELATED"/>
    <property type="match status" value="1"/>
</dbReference>
<evidence type="ECO:0000256" key="1">
    <source>
        <dbReference type="ARBA" id="ARBA00004613"/>
    </source>
</evidence>
<feature type="compositionally biased region" description="Low complexity" evidence="4">
    <location>
        <begin position="370"/>
        <end position="382"/>
    </location>
</feature>
<sequence>MVPLCPCLPLGARVRGDRERGAAMTSRRVRGLIVIRRDQYDVRETARLRQFRVRLPLRLRGLEMSDGAERQTERGVLRHRAGVRPEQRHHLGVGRRGRGWGGMGGGGRPWSQNTQDSGRGGGNGGGRHQSNQYGNQNNDRYCSSGYQNSDRDRPRFSSSGSGGGGGGGNDDDFYTKTQSEQRFRGDGGGGGRTRPGQYRVKVQYGSGQGGGPDSRAYPLGRKRRATKIISNNAKNATGRNPTSSETGKTSLLEELDACVVQCIFRQMEMLTEDARPDKNSVISVMTQRIRDPELKEFIQESIEECFDIIESDAEGGKCEYSKNFAMCLEEKGRRNCEDWEEAAQINRFKGIQSGMSPPDTTNNYNPPNFNNFNSNNQGNRQNAFYNYNGK</sequence>
<dbReference type="SUPFAM" id="SSF47565">
    <property type="entry name" value="Insect pheromone/odorant-binding proteins"/>
    <property type="match status" value="1"/>
</dbReference>
<dbReference type="EMBL" id="OU963867">
    <property type="protein sequence ID" value="CAH0391474.1"/>
    <property type="molecule type" value="Genomic_DNA"/>
</dbReference>
<feature type="compositionally biased region" description="Basic and acidic residues" evidence="4">
    <location>
        <begin position="66"/>
        <end position="76"/>
    </location>
</feature>
<dbReference type="InterPro" id="IPR052295">
    <property type="entry name" value="Odorant-binding_protein"/>
</dbReference>
<accession>A0A9P0F7S1</accession>
<protein>
    <submittedName>
        <fullName evidence="5">Uncharacterized protein</fullName>
    </submittedName>
</protein>
<dbReference type="Proteomes" id="UP001152759">
    <property type="component" value="Chromosome 6"/>
</dbReference>
<evidence type="ECO:0000313" key="5">
    <source>
        <dbReference type="EMBL" id="CAH0391474.1"/>
    </source>
</evidence>
<evidence type="ECO:0000313" key="6">
    <source>
        <dbReference type="Proteomes" id="UP001152759"/>
    </source>
</evidence>
<comment type="similarity">
    <text evidence="2">Belongs to the PBP/GOBP family.</text>
</comment>
<feature type="compositionally biased region" description="Polar residues" evidence="4">
    <location>
        <begin position="128"/>
        <end position="148"/>
    </location>
</feature>
<dbReference type="PANTHER" id="PTHR21066:SF9">
    <property type="entry name" value="ODORANT-BINDING PROTEIN 59A"/>
    <property type="match status" value="1"/>
</dbReference>
<dbReference type="Pfam" id="PF01395">
    <property type="entry name" value="PBP_GOBP"/>
    <property type="match status" value="1"/>
</dbReference>
<feature type="region of interest" description="Disordered" evidence="4">
    <location>
        <begin position="66"/>
        <end position="197"/>
    </location>
</feature>
<feature type="region of interest" description="Disordered" evidence="4">
    <location>
        <begin position="370"/>
        <end position="390"/>
    </location>
</feature>
<proteinExistence type="inferred from homology"/>
<gene>
    <name evidence="5" type="ORF">BEMITA_LOCUS10085</name>
</gene>
<feature type="region of interest" description="Disordered" evidence="4">
    <location>
        <begin position="228"/>
        <end position="247"/>
    </location>
</feature>
<evidence type="ECO:0000256" key="3">
    <source>
        <dbReference type="ARBA" id="ARBA00022525"/>
    </source>
</evidence>
<dbReference type="GO" id="GO:0005549">
    <property type="term" value="F:odorant binding"/>
    <property type="evidence" value="ECO:0007669"/>
    <property type="project" value="InterPro"/>
</dbReference>
<name>A0A9P0F7S1_BEMTA</name>
<dbReference type="InterPro" id="IPR036728">
    <property type="entry name" value="PBP_GOBP_sf"/>
</dbReference>
<dbReference type="CDD" id="cd23992">
    <property type="entry name" value="PBP_GOBP"/>
    <property type="match status" value="1"/>
</dbReference>
<keyword evidence="3" id="KW-0964">Secreted</keyword>
<reference evidence="5" key="1">
    <citation type="submission" date="2021-12" db="EMBL/GenBank/DDBJ databases">
        <authorList>
            <person name="King R."/>
        </authorList>
    </citation>
    <scope>NUCLEOTIDE SEQUENCE</scope>
</reference>
<dbReference type="AlphaFoldDB" id="A0A9P0F7S1"/>
<keyword evidence="6" id="KW-1185">Reference proteome</keyword>
<evidence type="ECO:0000256" key="4">
    <source>
        <dbReference type="SAM" id="MobiDB-lite"/>
    </source>
</evidence>
<evidence type="ECO:0000256" key="2">
    <source>
        <dbReference type="ARBA" id="ARBA00008098"/>
    </source>
</evidence>
<feature type="compositionally biased region" description="Gly residues" evidence="4">
    <location>
        <begin position="118"/>
        <end position="127"/>
    </location>
</feature>
<dbReference type="Gene3D" id="1.10.238.20">
    <property type="entry name" value="Pheromone/general odorant binding protein domain"/>
    <property type="match status" value="1"/>
</dbReference>
<comment type="subcellular location">
    <subcellularLocation>
        <location evidence="1">Secreted</location>
    </subcellularLocation>
</comment>
<feature type="compositionally biased region" description="Gly residues" evidence="4">
    <location>
        <begin position="99"/>
        <end position="108"/>
    </location>
</feature>
<dbReference type="InterPro" id="IPR006170">
    <property type="entry name" value="PBP/GOBP"/>
</dbReference>
<organism evidence="5 6">
    <name type="scientific">Bemisia tabaci</name>
    <name type="common">Sweetpotato whitefly</name>
    <name type="synonym">Aleurodes tabaci</name>
    <dbReference type="NCBI Taxonomy" id="7038"/>
    <lineage>
        <taxon>Eukaryota</taxon>
        <taxon>Metazoa</taxon>
        <taxon>Ecdysozoa</taxon>
        <taxon>Arthropoda</taxon>
        <taxon>Hexapoda</taxon>
        <taxon>Insecta</taxon>
        <taxon>Pterygota</taxon>
        <taxon>Neoptera</taxon>
        <taxon>Paraneoptera</taxon>
        <taxon>Hemiptera</taxon>
        <taxon>Sternorrhyncha</taxon>
        <taxon>Aleyrodoidea</taxon>
        <taxon>Aleyrodidae</taxon>
        <taxon>Aleyrodinae</taxon>
        <taxon>Bemisia</taxon>
    </lineage>
</organism>
<dbReference type="GO" id="GO:0005576">
    <property type="term" value="C:extracellular region"/>
    <property type="evidence" value="ECO:0007669"/>
    <property type="project" value="UniProtKB-SubCell"/>
</dbReference>